<dbReference type="EMBL" id="CM039439">
    <property type="protein sequence ID" value="KAI4297685.1"/>
    <property type="molecule type" value="Genomic_DNA"/>
</dbReference>
<sequence length="363" mass="41466">MPFCVGFEVVMDTGPSTWPFGQVPPAGAHAPKIEDVGGEQTWIDVLYATLERGLSPLSWTNYLYLTIGGTLSNAGISGGSFRFGPQISNVHELDVVTGNGDIITCSTKNNSEVKWLQMLYSDFLTFSKDQENLISFNKSKQNSVPDYIRGILLLNHPPLDLSFYPESDQPKITSLVTRFGIIYVLELVKYYDNESQKIVDKFLNRVYTEELALRSQGLWDRPHPWLDLFVPKSRISDFNEGVFKGILLKQNLTAGYSQIYPTNRSKWDGRMSAITPDEDVFYLVSLLYTSGFDQLKAYQTQNQQILQFCKDAGIQIKQYLSREETLEQWVEHFGPKWKVFEERKAAFDPKHILSPGQRIFIKQ</sequence>
<comment type="caution">
    <text evidence="1">The sequence shown here is derived from an EMBL/GenBank/DDBJ whole genome shotgun (WGS) entry which is preliminary data.</text>
</comment>
<keyword evidence="2" id="KW-1185">Reference proteome</keyword>
<proteinExistence type="predicted"/>
<protein>
    <submittedName>
        <fullName evidence="1">Uncharacterized protein</fullName>
    </submittedName>
</protein>
<organism evidence="1 2">
    <name type="scientific">Bauhinia variegata</name>
    <name type="common">Purple orchid tree</name>
    <name type="synonym">Phanera variegata</name>
    <dbReference type="NCBI Taxonomy" id="167791"/>
    <lineage>
        <taxon>Eukaryota</taxon>
        <taxon>Viridiplantae</taxon>
        <taxon>Streptophyta</taxon>
        <taxon>Embryophyta</taxon>
        <taxon>Tracheophyta</taxon>
        <taxon>Spermatophyta</taxon>
        <taxon>Magnoliopsida</taxon>
        <taxon>eudicotyledons</taxon>
        <taxon>Gunneridae</taxon>
        <taxon>Pentapetalae</taxon>
        <taxon>rosids</taxon>
        <taxon>fabids</taxon>
        <taxon>Fabales</taxon>
        <taxon>Fabaceae</taxon>
        <taxon>Cercidoideae</taxon>
        <taxon>Cercideae</taxon>
        <taxon>Bauhiniinae</taxon>
        <taxon>Bauhinia</taxon>
    </lineage>
</organism>
<gene>
    <name evidence="1" type="ORF">L6164_037565</name>
</gene>
<accession>A0ACB9KK98</accession>
<name>A0ACB9KK98_BAUVA</name>
<evidence type="ECO:0000313" key="2">
    <source>
        <dbReference type="Proteomes" id="UP000828941"/>
    </source>
</evidence>
<reference evidence="1 2" key="1">
    <citation type="journal article" date="2022" name="DNA Res.">
        <title>Chromosomal-level genome assembly of the orchid tree Bauhinia variegata (Leguminosae; Cercidoideae) supports the allotetraploid origin hypothesis of Bauhinia.</title>
        <authorList>
            <person name="Zhong Y."/>
            <person name="Chen Y."/>
            <person name="Zheng D."/>
            <person name="Pang J."/>
            <person name="Liu Y."/>
            <person name="Luo S."/>
            <person name="Meng S."/>
            <person name="Qian L."/>
            <person name="Wei D."/>
            <person name="Dai S."/>
            <person name="Zhou R."/>
        </authorList>
    </citation>
    <scope>NUCLEOTIDE SEQUENCE [LARGE SCALE GENOMIC DNA]</scope>
    <source>
        <strain evidence="1">BV-YZ2020</strain>
    </source>
</reference>
<dbReference type="Proteomes" id="UP000828941">
    <property type="component" value="Chromosome 14"/>
</dbReference>
<evidence type="ECO:0000313" key="1">
    <source>
        <dbReference type="EMBL" id="KAI4297685.1"/>
    </source>
</evidence>